<keyword evidence="2" id="KW-1133">Transmembrane helix</keyword>
<proteinExistence type="predicted"/>
<evidence type="ECO:0000256" key="1">
    <source>
        <dbReference type="SAM" id="MobiDB-lite"/>
    </source>
</evidence>
<feature type="transmembrane region" description="Helical" evidence="2">
    <location>
        <begin position="47"/>
        <end position="67"/>
    </location>
</feature>
<organism evidence="3 4">
    <name type="scientific">Orbilia ellipsospora</name>
    <dbReference type="NCBI Taxonomy" id="2528407"/>
    <lineage>
        <taxon>Eukaryota</taxon>
        <taxon>Fungi</taxon>
        <taxon>Dikarya</taxon>
        <taxon>Ascomycota</taxon>
        <taxon>Pezizomycotina</taxon>
        <taxon>Orbiliomycetes</taxon>
        <taxon>Orbiliales</taxon>
        <taxon>Orbiliaceae</taxon>
        <taxon>Orbilia</taxon>
    </lineage>
</organism>
<sequence>MSRSSKEPLLYTGNDDGDEMGREHEYSISSLKRHSSALFSRTRSLKVIIFSLTVFLGFILFAFELYVSGLPYRPHPHHHIERDRPLVLYVYKETRNARENALFFINHGLHDAADFVFILNGPNTLNQSIPTASNIKIVQRKNECYDLGAYGEVLTANDDELIRNYKKFIFLNASIRGPFMPTWSRECWSDAYLAKVTPETKLVGMTFNCIPKWGKRHIQSMIMATDRTGLDALLPIFSTCFAGHSEAVYGESNTTHAIFDAGYKVMAMMTAFSSEEDYAQTCTNGDVLKPDGYFGGNLHPYETIFQKANRNLGDDTLYRLTKWTDKARYSSYEVCGKTRRELEEKPLGGWGRWNEPLITIKERWVTSRRN</sequence>
<dbReference type="Proteomes" id="UP001365542">
    <property type="component" value="Unassembled WGS sequence"/>
</dbReference>
<evidence type="ECO:0000313" key="3">
    <source>
        <dbReference type="EMBL" id="KAK6540634.1"/>
    </source>
</evidence>
<keyword evidence="4" id="KW-1185">Reference proteome</keyword>
<keyword evidence="2" id="KW-0472">Membrane</keyword>
<name>A0AAV9XFI3_9PEZI</name>
<reference evidence="3 4" key="1">
    <citation type="submission" date="2019-10" db="EMBL/GenBank/DDBJ databases">
        <authorList>
            <person name="Palmer J.M."/>
        </authorList>
    </citation>
    <scope>NUCLEOTIDE SEQUENCE [LARGE SCALE GENOMIC DNA]</scope>
    <source>
        <strain evidence="3 4">TWF694</strain>
    </source>
</reference>
<protein>
    <submittedName>
        <fullName evidence="3">Uncharacterized protein</fullName>
    </submittedName>
</protein>
<dbReference type="EMBL" id="JAVHJO010000004">
    <property type="protein sequence ID" value="KAK6540634.1"/>
    <property type="molecule type" value="Genomic_DNA"/>
</dbReference>
<evidence type="ECO:0000313" key="4">
    <source>
        <dbReference type="Proteomes" id="UP001365542"/>
    </source>
</evidence>
<accession>A0AAV9XFI3</accession>
<comment type="caution">
    <text evidence="3">The sequence shown here is derived from an EMBL/GenBank/DDBJ whole genome shotgun (WGS) entry which is preliminary data.</text>
</comment>
<keyword evidence="2" id="KW-0812">Transmembrane</keyword>
<dbReference type="AlphaFoldDB" id="A0AAV9XFI3"/>
<gene>
    <name evidence="3" type="ORF">TWF694_008028</name>
</gene>
<feature type="region of interest" description="Disordered" evidence="1">
    <location>
        <begin position="1"/>
        <end position="22"/>
    </location>
</feature>
<evidence type="ECO:0000256" key="2">
    <source>
        <dbReference type="SAM" id="Phobius"/>
    </source>
</evidence>